<proteinExistence type="predicted"/>
<protein>
    <submittedName>
        <fullName evidence="1">Uncharacterized protein</fullName>
    </submittedName>
</protein>
<keyword evidence="2" id="KW-1185">Reference proteome</keyword>
<organism evidence="1 2">
    <name type="scientific">Pseudoloma neurophilia</name>
    <dbReference type="NCBI Taxonomy" id="146866"/>
    <lineage>
        <taxon>Eukaryota</taxon>
        <taxon>Fungi</taxon>
        <taxon>Fungi incertae sedis</taxon>
        <taxon>Microsporidia</taxon>
        <taxon>Pseudoloma</taxon>
    </lineage>
</organism>
<dbReference type="Proteomes" id="UP000051530">
    <property type="component" value="Unassembled WGS sequence"/>
</dbReference>
<sequence>MKIDCWRYNTGRFKSNDRVNLELESVEIQKSESCNYLDDHLIIQQKPDLQPNPLTNYIQKNKIFNLPTVNKVRDLNITEKADFELSERIFTDTE</sequence>
<dbReference type="AlphaFoldDB" id="A0A0R0M162"/>
<accession>A0A0R0M162</accession>
<dbReference type="VEuPathDB" id="MicrosporidiaDB:M153_5050004832"/>
<reference evidence="1 2" key="1">
    <citation type="submission" date="2015-07" db="EMBL/GenBank/DDBJ databases">
        <title>The genome of Pseudoloma neurophilia, a relevant intracellular parasite of the zebrafish.</title>
        <authorList>
            <person name="Ndikumana S."/>
            <person name="Pelin A."/>
            <person name="Sanders J."/>
            <person name="Corradi N."/>
        </authorList>
    </citation>
    <scope>NUCLEOTIDE SEQUENCE [LARGE SCALE GENOMIC DNA]</scope>
    <source>
        <strain evidence="1 2">MK1</strain>
    </source>
</reference>
<comment type="caution">
    <text evidence="1">The sequence shown here is derived from an EMBL/GenBank/DDBJ whole genome shotgun (WGS) entry which is preliminary data.</text>
</comment>
<gene>
    <name evidence="1" type="ORF">M153_5050004832</name>
</gene>
<evidence type="ECO:0000313" key="2">
    <source>
        <dbReference type="Proteomes" id="UP000051530"/>
    </source>
</evidence>
<name>A0A0R0M162_9MICR</name>
<evidence type="ECO:0000313" key="1">
    <source>
        <dbReference type="EMBL" id="KRH93877.1"/>
    </source>
</evidence>
<dbReference type="EMBL" id="LGUB01000190">
    <property type="protein sequence ID" value="KRH93877.1"/>
    <property type="molecule type" value="Genomic_DNA"/>
</dbReference>